<evidence type="ECO:0000313" key="2">
    <source>
        <dbReference type="Proteomes" id="UP000014500"/>
    </source>
</evidence>
<dbReference type="Proteomes" id="UP000014500">
    <property type="component" value="Unassembled WGS sequence"/>
</dbReference>
<keyword evidence="2" id="KW-1185">Reference proteome</keyword>
<name>T1J5A7_STRMM</name>
<dbReference type="PhylomeDB" id="T1J5A7"/>
<sequence>MLTMFHAPVHSNVGTDIRFNVVHRLNSPTHPCVEKTDYRKCRNTCILQPLQKAELCELPFLIDEVDNLTLCESSAMAKKSLKTFRDILNNITKSCPCTPPCMETINILRTYNQVVAVNQPFVISFFMLTNIVEHVIEVEDYSLVALGADI</sequence>
<reference evidence="2" key="1">
    <citation type="submission" date="2011-05" db="EMBL/GenBank/DDBJ databases">
        <authorList>
            <person name="Richards S.R."/>
            <person name="Qu J."/>
            <person name="Jiang H."/>
            <person name="Jhangiani S.N."/>
            <person name="Agravi P."/>
            <person name="Goodspeed R."/>
            <person name="Gross S."/>
            <person name="Mandapat C."/>
            <person name="Jackson L."/>
            <person name="Mathew T."/>
            <person name="Pu L."/>
            <person name="Thornton R."/>
            <person name="Saada N."/>
            <person name="Wilczek-Boney K.B."/>
            <person name="Lee S."/>
            <person name="Kovar C."/>
            <person name="Wu Y."/>
            <person name="Scherer S.E."/>
            <person name="Worley K.C."/>
            <person name="Muzny D.M."/>
            <person name="Gibbs R."/>
        </authorList>
    </citation>
    <scope>NUCLEOTIDE SEQUENCE</scope>
    <source>
        <strain evidence="2">Brora</strain>
    </source>
</reference>
<dbReference type="EnsemblMetazoa" id="SMAR008805-RA">
    <property type="protein sequence ID" value="SMAR008805-PA"/>
    <property type="gene ID" value="SMAR008805"/>
</dbReference>
<proteinExistence type="predicted"/>
<accession>T1J5A7</accession>
<dbReference type="HOGENOM" id="CLU_1745210_0_0_1"/>
<dbReference type="AlphaFoldDB" id="T1J5A7"/>
<evidence type="ECO:0000313" key="1">
    <source>
        <dbReference type="EnsemblMetazoa" id="SMAR008805-PA"/>
    </source>
</evidence>
<protein>
    <submittedName>
        <fullName evidence="1">Uncharacterized protein</fullName>
    </submittedName>
</protein>
<reference evidence="1" key="2">
    <citation type="submission" date="2015-02" db="UniProtKB">
        <authorList>
            <consortium name="EnsemblMetazoa"/>
        </authorList>
    </citation>
    <scope>IDENTIFICATION</scope>
</reference>
<organism evidence="1 2">
    <name type="scientific">Strigamia maritima</name>
    <name type="common">European centipede</name>
    <name type="synonym">Geophilus maritimus</name>
    <dbReference type="NCBI Taxonomy" id="126957"/>
    <lineage>
        <taxon>Eukaryota</taxon>
        <taxon>Metazoa</taxon>
        <taxon>Ecdysozoa</taxon>
        <taxon>Arthropoda</taxon>
        <taxon>Myriapoda</taxon>
        <taxon>Chilopoda</taxon>
        <taxon>Pleurostigmophora</taxon>
        <taxon>Geophilomorpha</taxon>
        <taxon>Linotaeniidae</taxon>
        <taxon>Strigamia</taxon>
    </lineage>
</organism>
<dbReference type="EMBL" id="JH431855">
    <property type="status" value="NOT_ANNOTATED_CDS"/>
    <property type="molecule type" value="Genomic_DNA"/>
</dbReference>